<keyword evidence="2" id="KW-1185">Reference proteome</keyword>
<organism evidence="1 2">
    <name type="scientific">Tanacetum coccineum</name>
    <dbReference type="NCBI Taxonomy" id="301880"/>
    <lineage>
        <taxon>Eukaryota</taxon>
        <taxon>Viridiplantae</taxon>
        <taxon>Streptophyta</taxon>
        <taxon>Embryophyta</taxon>
        <taxon>Tracheophyta</taxon>
        <taxon>Spermatophyta</taxon>
        <taxon>Magnoliopsida</taxon>
        <taxon>eudicotyledons</taxon>
        <taxon>Gunneridae</taxon>
        <taxon>Pentapetalae</taxon>
        <taxon>asterids</taxon>
        <taxon>campanulids</taxon>
        <taxon>Asterales</taxon>
        <taxon>Asteraceae</taxon>
        <taxon>Asteroideae</taxon>
        <taxon>Anthemideae</taxon>
        <taxon>Anthemidinae</taxon>
        <taxon>Tanacetum</taxon>
    </lineage>
</organism>
<gene>
    <name evidence="1" type="ORF">Tco_0910633</name>
</gene>
<reference evidence="1" key="1">
    <citation type="journal article" date="2022" name="Int. J. Mol. Sci.">
        <title>Draft Genome of Tanacetum Coccineum: Genomic Comparison of Closely Related Tanacetum-Family Plants.</title>
        <authorList>
            <person name="Yamashiro T."/>
            <person name="Shiraishi A."/>
            <person name="Nakayama K."/>
            <person name="Satake H."/>
        </authorList>
    </citation>
    <scope>NUCLEOTIDE SEQUENCE</scope>
</reference>
<proteinExistence type="predicted"/>
<accession>A0ABQ5CWM8</accession>
<evidence type="ECO:0000313" key="1">
    <source>
        <dbReference type="EMBL" id="GJT30358.1"/>
    </source>
</evidence>
<dbReference type="EMBL" id="BQNB010014619">
    <property type="protein sequence ID" value="GJT30358.1"/>
    <property type="molecule type" value="Genomic_DNA"/>
</dbReference>
<name>A0ABQ5CWM8_9ASTR</name>
<evidence type="ECO:0000313" key="2">
    <source>
        <dbReference type="Proteomes" id="UP001151760"/>
    </source>
</evidence>
<sequence>MTESHHVDNRGEHEHPLDFDFESRNAEMFGITYKLTHHLMRNLTSFRCYFSIIEGLINHVQKIGNPISEAFKLYEDDLLIIARDKTNKRNAEDHDNDEHITERTEWFFYKLVTKKRKGAWRKKRLEAVMIAVQHQAQRMMNSKLHQRHKEFAEYEPKVSSRGFWDIGFITFNFM</sequence>
<comment type="caution">
    <text evidence="1">The sequence shown here is derived from an EMBL/GenBank/DDBJ whole genome shotgun (WGS) entry which is preliminary data.</text>
</comment>
<reference evidence="1" key="2">
    <citation type="submission" date="2022-01" db="EMBL/GenBank/DDBJ databases">
        <authorList>
            <person name="Yamashiro T."/>
            <person name="Shiraishi A."/>
            <person name="Satake H."/>
            <person name="Nakayama K."/>
        </authorList>
    </citation>
    <scope>NUCLEOTIDE SEQUENCE</scope>
</reference>
<protein>
    <submittedName>
        <fullName evidence="1">Uncharacterized protein</fullName>
    </submittedName>
</protein>
<dbReference type="Proteomes" id="UP001151760">
    <property type="component" value="Unassembled WGS sequence"/>
</dbReference>